<dbReference type="EMBL" id="JAEUBF010000734">
    <property type="protein sequence ID" value="KAH3675664.1"/>
    <property type="molecule type" value="Genomic_DNA"/>
</dbReference>
<gene>
    <name evidence="6" type="ORF">WICMUC_002581</name>
</gene>
<proteinExistence type="inferred from homology"/>
<dbReference type="AlphaFoldDB" id="A0A9P8TEB3"/>
<evidence type="ECO:0000313" key="6">
    <source>
        <dbReference type="EMBL" id="KAH3675664.1"/>
    </source>
</evidence>
<evidence type="ECO:0000256" key="1">
    <source>
        <dbReference type="ARBA" id="ARBA00004370"/>
    </source>
</evidence>
<sequence>MSAEKYYNVRQNNQQYNAPSGPPPGHFQGNSDRGYYQQPQQNQYYQQPPQQAYYQQQGGYAPPQQGYYQQQQQPVYVQQPPQQNNNSGDCLTICLASLCCCLTMDLLF</sequence>
<evidence type="ECO:0000256" key="4">
    <source>
        <dbReference type="SAM" id="MobiDB-lite"/>
    </source>
</evidence>
<organism evidence="6 7">
    <name type="scientific">Wickerhamomyces mucosus</name>
    <dbReference type="NCBI Taxonomy" id="1378264"/>
    <lineage>
        <taxon>Eukaryota</taxon>
        <taxon>Fungi</taxon>
        <taxon>Dikarya</taxon>
        <taxon>Ascomycota</taxon>
        <taxon>Saccharomycotina</taxon>
        <taxon>Saccharomycetes</taxon>
        <taxon>Phaffomycetales</taxon>
        <taxon>Wickerhamomycetaceae</taxon>
        <taxon>Wickerhamomyces</taxon>
    </lineage>
</organism>
<dbReference type="InterPro" id="IPR028144">
    <property type="entry name" value="CYSTM_dom"/>
</dbReference>
<dbReference type="Proteomes" id="UP000769528">
    <property type="component" value="Unassembled WGS sequence"/>
</dbReference>
<keyword evidence="3" id="KW-0472">Membrane</keyword>
<accession>A0A9P8TEB3</accession>
<feature type="compositionally biased region" description="Low complexity" evidence="4">
    <location>
        <begin position="1"/>
        <end position="17"/>
    </location>
</feature>
<reference evidence="6" key="1">
    <citation type="journal article" date="2021" name="Open Biol.">
        <title>Shared evolutionary footprints suggest mitochondrial oxidative damage underlies multiple complex I losses in fungi.</title>
        <authorList>
            <person name="Schikora-Tamarit M.A."/>
            <person name="Marcet-Houben M."/>
            <person name="Nosek J."/>
            <person name="Gabaldon T."/>
        </authorList>
    </citation>
    <scope>NUCLEOTIDE SEQUENCE</scope>
    <source>
        <strain evidence="6">CBS6341</strain>
    </source>
</reference>
<feature type="domain" description="Cysteine-rich transmembrane" evidence="5">
    <location>
        <begin position="74"/>
        <end position="108"/>
    </location>
</feature>
<reference evidence="6" key="2">
    <citation type="submission" date="2021-01" db="EMBL/GenBank/DDBJ databases">
        <authorList>
            <person name="Schikora-Tamarit M.A."/>
        </authorList>
    </citation>
    <scope>NUCLEOTIDE SEQUENCE</scope>
    <source>
        <strain evidence="6">CBS6341</strain>
    </source>
</reference>
<evidence type="ECO:0000256" key="3">
    <source>
        <dbReference type="ARBA" id="ARBA00023136"/>
    </source>
</evidence>
<comment type="subcellular location">
    <subcellularLocation>
        <location evidence="1">Membrane</location>
    </subcellularLocation>
</comment>
<dbReference type="Pfam" id="PF12734">
    <property type="entry name" value="CYSTM"/>
    <property type="match status" value="1"/>
</dbReference>
<comment type="similarity">
    <text evidence="2">Belongs to the CYSTM1 family.</text>
</comment>
<keyword evidence="7" id="KW-1185">Reference proteome</keyword>
<feature type="compositionally biased region" description="Low complexity" evidence="4">
    <location>
        <begin position="34"/>
        <end position="84"/>
    </location>
</feature>
<comment type="caution">
    <text evidence="6">The sequence shown here is derived from an EMBL/GenBank/DDBJ whole genome shotgun (WGS) entry which is preliminary data.</text>
</comment>
<protein>
    <recommendedName>
        <fullName evidence="5">Cysteine-rich transmembrane domain-containing protein</fullName>
    </recommendedName>
</protein>
<dbReference type="GO" id="GO:0016020">
    <property type="term" value="C:membrane"/>
    <property type="evidence" value="ECO:0007669"/>
    <property type="project" value="UniProtKB-SubCell"/>
</dbReference>
<evidence type="ECO:0000259" key="5">
    <source>
        <dbReference type="Pfam" id="PF12734"/>
    </source>
</evidence>
<name>A0A9P8TEB3_9ASCO</name>
<feature type="region of interest" description="Disordered" evidence="4">
    <location>
        <begin position="1"/>
        <end position="84"/>
    </location>
</feature>
<evidence type="ECO:0000256" key="2">
    <source>
        <dbReference type="ARBA" id="ARBA00009444"/>
    </source>
</evidence>
<evidence type="ECO:0000313" key="7">
    <source>
        <dbReference type="Proteomes" id="UP000769528"/>
    </source>
</evidence>